<dbReference type="AlphaFoldDB" id="A0A841U141"/>
<comment type="caution">
    <text evidence="2">The sequence shown here is derived from an EMBL/GenBank/DDBJ whole genome shotgun (WGS) entry which is preliminary data.</text>
</comment>
<sequence>MQQIAVLRQSRGWYFPDDYEAFLLEHNGAVLFKHPYSGGGTELLSLERMERIRHDHAYQIPPHWCPIAWTDVVIGSICIDSEKARRGEQPYLFFLDAMNSAEEAVPIDGTFSDWLKRLAENDGREFWLK</sequence>
<dbReference type="EMBL" id="JACJVR010000087">
    <property type="protein sequence ID" value="MBB6694235.1"/>
    <property type="molecule type" value="Genomic_DNA"/>
</dbReference>
<proteinExistence type="predicted"/>
<name>A0A841U141_9BACL</name>
<dbReference type="SUPFAM" id="SSF160631">
    <property type="entry name" value="SMI1/KNR4-like"/>
    <property type="match status" value="1"/>
</dbReference>
<evidence type="ECO:0000313" key="3">
    <source>
        <dbReference type="Proteomes" id="UP000553776"/>
    </source>
</evidence>
<evidence type="ECO:0000259" key="1">
    <source>
        <dbReference type="Pfam" id="PF09346"/>
    </source>
</evidence>
<gene>
    <name evidence="2" type="ORF">H7B90_22840</name>
</gene>
<protein>
    <submittedName>
        <fullName evidence="2">SMI1/KNR4 family protein</fullName>
    </submittedName>
</protein>
<dbReference type="Gene3D" id="3.40.1580.10">
    <property type="entry name" value="SMI1/KNR4-like"/>
    <property type="match status" value="1"/>
</dbReference>
<reference evidence="2 3" key="1">
    <citation type="submission" date="2020-08" db="EMBL/GenBank/DDBJ databases">
        <title>Cohnella phylogeny.</title>
        <authorList>
            <person name="Dunlap C."/>
        </authorList>
    </citation>
    <scope>NUCLEOTIDE SEQUENCE [LARGE SCALE GENOMIC DNA]</scope>
    <source>
        <strain evidence="2 3">DSM 25239</strain>
    </source>
</reference>
<dbReference type="Pfam" id="PF09346">
    <property type="entry name" value="SMI1_KNR4"/>
    <property type="match status" value="1"/>
</dbReference>
<feature type="domain" description="Knr4/Smi1-like" evidence="1">
    <location>
        <begin position="3"/>
        <end position="116"/>
    </location>
</feature>
<dbReference type="RefSeq" id="WP_185138207.1">
    <property type="nucleotide sequence ID" value="NZ_JACJVR010000087.1"/>
</dbReference>
<keyword evidence="3" id="KW-1185">Reference proteome</keyword>
<dbReference type="InterPro" id="IPR018958">
    <property type="entry name" value="Knr4/Smi1-like_dom"/>
</dbReference>
<dbReference type="InterPro" id="IPR037883">
    <property type="entry name" value="Knr4/Smi1-like_sf"/>
</dbReference>
<accession>A0A841U141</accession>
<organism evidence="2 3">
    <name type="scientific">Cohnella xylanilytica</name>
    <dbReference type="NCBI Taxonomy" id="557555"/>
    <lineage>
        <taxon>Bacteria</taxon>
        <taxon>Bacillati</taxon>
        <taxon>Bacillota</taxon>
        <taxon>Bacilli</taxon>
        <taxon>Bacillales</taxon>
        <taxon>Paenibacillaceae</taxon>
        <taxon>Cohnella</taxon>
    </lineage>
</organism>
<evidence type="ECO:0000313" key="2">
    <source>
        <dbReference type="EMBL" id="MBB6694235.1"/>
    </source>
</evidence>
<dbReference type="Proteomes" id="UP000553776">
    <property type="component" value="Unassembled WGS sequence"/>
</dbReference>